<dbReference type="EMBL" id="CAXJRC010000005">
    <property type="protein sequence ID" value="CAL2105240.1"/>
    <property type="molecule type" value="Genomic_DNA"/>
</dbReference>
<name>A0ABM9PI11_9FLAO</name>
<comment type="caution">
    <text evidence="1">The sequence shown here is derived from an EMBL/GenBank/DDBJ whole genome shotgun (WGS) entry which is preliminary data.</text>
</comment>
<dbReference type="InterPro" id="IPR036196">
    <property type="entry name" value="Ptyr_pPase_sf"/>
</dbReference>
<gene>
    <name evidence="1" type="ORF">T190115A13A_140007</name>
</gene>
<organism evidence="1 2">
    <name type="scientific">Tenacibaculum vairaonense</name>
    <dbReference type="NCBI Taxonomy" id="3137860"/>
    <lineage>
        <taxon>Bacteria</taxon>
        <taxon>Pseudomonadati</taxon>
        <taxon>Bacteroidota</taxon>
        <taxon>Flavobacteriia</taxon>
        <taxon>Flavobacteriales</taxon>
        <taxon>Flavobacteriaceae</taxon>
        <taxon>Tenacibaculum</taxon>
    </lineage>
</organism>
<evidence type="ECO:0000313" key="1">
    <source>
        <dbReference type="EMBL" id="CAL2105240.1"/>
    </source>
</evidence>
<dbReference type="SUPFAM" id="SSF52788">
    <property type="entry name" value="Phosphotyrosine protein phosphatases I"/>
    <property type="match status" value="1"/>
</dbReference>
<dbReference type="RefSeq" id="WP_348737087.1">
    <property type="nucleotide sequence ID" value="NZ_CAXJRC010000005.1"/>
</dbReference>
<dbReference type="Proteomes" id="UP001497602">
    <property type="component" value="Unassembled WGS sequence"/>
</dbReference>
<dbReference type="PANTHER" id="PTHR43428:SF1">
    <property type="entry name" value="ARSENATE REDUCTASE"/>
    <property type="match status" value="1"/>
</dbReference>
<dbReference type="PANTHER" id="PTHR43428">
    <property type="entry name" value="ARSENATE REDUCTASE"/>
    <property type="match status" value="1"/>
</dbReference>
<reference evidence="1 2" key="1">
    <citation type="submission" date="2024-05" db="EMBL/GenBank/DDBJ databases">
        <authorList>
            <person name="Duchaud E."/>
        </authorList>
    </citation>
    <scope>NUCLEOTIDE SEQUENCE [LARGE SCALE GENOMIC DNA]</scope>
    <source>
        <strain evidence="1">Ena-SAMPLE-TAB-13-05-2024-13:56:06:370-140305</strain>
    </source>
</reference>
<protein>
    <submittedName>
        <fullName evidence="1">Arsenate reductase</fullName>
    </submittedName>
</protein>
<sequence length="202" mass="22681">MNTTLLQTIKNLDTSSISEERKLVLSPLINTLQVKLKDNQPIQFNFICTHNSRRSHLSQIWMQTLASYFKVSTISCYSGGTEATAIAPQVIKALTKQGFSIHTLSEGSNLVYAIKYAENSMPIIGFSKEYFHNFNPSSNFIAIMTCSQADDGCPFVAGAEKRIPITYEDPKAFDNTELEAEKYLERSIQIATELYYILNAIT</sequence>
<evidence type="ECO:0000313" key="2">
    <source>
        <dbReference type="Proteomes" id="UP001497602"/>
    </source>
</evidence>
<accession>A0ABM9PI11</accession>
<keyword evidence="2" id="KW-1185">Reference proteome</keyword>
<dbReference type="Gene3D" id="3.40.50.2300">
    <property type="match status" value="1"/>
</dbReference>
<proteinExistence type="predicted"/>